<feature type="transmembrane region" description="Helical" evidence="1">
    <location>
        <begin position="70"/>
        <end position="88"/>
    </location>
</feature>
<name>A0A7X0J366_9SPHI</name>
<evidence type="ECO:0000313" key="2">
    <source>
        <dbReference type="EMBL" id="MBB6499582.1"/>
    </source>
</evidence>
<proteinExistence type="predicted"/>
<evidence type="ECO:0000313" key="3">
    <source>
        <dbReference type="Proteomes" id="UP000521017"/>
    </source>
</evidence>
<reference evidence="2 3" key="1">
    <citation type="submission" date="2020-08" db="EMBL/GenBank/DDBJ databases">
        <title>Genomic Encyclopedia of Type Strains, Phase IV (KMG-V): Genome sequencing to study the core and pangenomes of soil and plant-associated prokaryotes.</title>
        <authorList>
            <person name="Whitman W."/>
        </authorList>
    </citation>
    <scope>NUCLEOTIDE SEQUENCE [LARGE SCALE GENOMIC DNA]</scope>
    <source>
        <strain evidence="2 3">M2T3</strain>
    </source>
</reference>
<evidence type="ECO:0000256" key="1">
    <source>
        <dbReference type="SAM" id="Phobius"/>
    </source>
</evidence>
<dbReference type="EMBL" id="JACHCC010000004">
    <property type="protein sequence ID" value="MBB6499582.1"/>
    <property type="molecule type" value="Genomic_DNA"/>
</dbReference>
<dbReference type="RefSeq" id="WP_184624315.1">
    <property type="nucleotide sequence ID" value="NZ_JACHCC010000004.1"/>
</dbReference>
<gene>
    <name evidence="2" type="ORF">HDF25_001724</name>
</gene>
<keyword evidence="1" id="KW-0472">Membrane</keyword>
<keyword evidence="1" id="KW-0812">Transmembrane</keyword>
<dbReference type="AlphaFoldDB" id="A0A7X0J366"/>
<dbReference type="Proteomes" id="UP000521017">
    <property type="component" value="Unassembled WGS sequence"/>
</dbReference>
<accession>A0A7X0J366</accession>
<protein>
    <submittedName>
        <fullName evidence="2">Uncharacterized protein</fullName>
    </submittedName>
</protein>
<sequence>MNPELLKKCLSGNASEEELEIYSKWMEGDDDESDAEDITAGNIPLQGEVWARIKAQNLKHDHSQLYKNRVFKLAIAASLLAIFYFFGFQRNEPAGHQLVFRYDRSKPSQEKEFDGLRIRLGQNGKVKLAQQANEPLDISFSGNMMLSNTTSSDKEILVVSKSTDGQTWSKKLNLRKGRSYLLGYYLYKADELVVAENRNLMNMPPALAMNMKRDFNL</sequence>
<keyword evidence="1" id="KW-1133">Transmembrane helix</keyword>
<comment type="caution">
    <text evidence="2">The sequence shown here is derived from an EMBL/GenBank/DDBJ whole genome shotgun (WGS) entry which is preliminary data.</text>
</comment>
<organism evidence="2 3">
    <name type="scientific">Pedobacter cryoconitis</name>
    <dbReference type="NCBI Taxonomy" id="188932"/>
    <lineage>
        <taxon>Bacteria</taxon>
        <taxon>Pseudomonadati</taxon>
        <taxon>Bacteroidota</taxon>
        <taxon>Sphingobacteriia</taxon>
        <taxon>Sphingobacteriales</taxon>
        <taxon>Sphingobacteriaceae</taxon>
        <taxon>Pedobacter</taxon>
    </lineage>
</organism>